<keyword evidence="1" id="KW-0472">Membrane</keyword>
<organism evidence="2 3">
    <name type="scientific">Paenibacillus lutrae</name>
    <dbReference type="NCBI Taxonomy" id="2078573"/>
    <lineage>
        <taxon>Bacteria</taxon>
        <taxon>Bacillati</taxon>
        <taxon>Bacillota</taxon>
        <taxon>Bacilli</taxon>
        <taxon>Bacillales</taxon>
        <taxon>Paenibacillaceae</taxon>
        <taxon>Paenibacillus</taxon>
    </lineage>
</organism>
<protein>
    <recommendedName>
        <fullName evidence="4">ABC transporter permease</fullName>
    </recommendedName>
</protein>
<gene>
    <name evidence="2" type="ORF">EDM21_21020</name>
</gene>
<dbReference type="InterPro" id="IPR010390">
    <property type="entry name" value="ABC-2_transporter-like"/>
</dbReference>
<feature type="transmembrane region" description="Helical" evidence="1">
    <location>
        <begin position="229"/>
        <end position="246"/>
    </location>
</feature>
<dbReference type="Proteomes" id="UP000490800">
    <property type="component" value="Unassembled WGS sequence"/>
</dbReference>
<evidence type="ECO:0000313" key="3">
    <source>
        <dbReference type="Proteomes" id="UP000490800"/>
    </source>
</evidence>
<dbReference type="EMBL" id="RHLK01000016">
    <property type="protein sequence ID" value="MVP01964.1"/>
    <property type="molecule type" value="Genomic_DNA"/>
</dbReference>
<feature type="transmembrane region" description="Helical" evidence="1">
    <location>
        <begin position="21"/>
        <end position="40"/>
    </location>
</feature>
<feature type="transmembrane region" description="Helical" evidence="1">
    <location>
        <begin position="111"/>
        <end position="134"/>
    </location>
</feature>
<feature type="transmembrane region" description="Helical" evidence="1">
    <location>
        <begin position="60"/>
        <end position="80"/>
    </location>
</feature>
<dbReference type="PANTHER" id="PTHR36832">
    <property type="entry name" value="SLR1174 PROTEIN-RELATED"/>
    <property type="match status" value="1"/>
</dbReference>
<keyword evidence="1" id="KW-1133">Transmembrane helix</keyword>
<evidence type="ECO:0008006" key="4">
    <source>
        <dbReference type="Google" id="ProtNLM"/>
    </source>
</evidence>
<proteinExistence type="predicted"/>
<dbReference type="OrthoDB" id="8582979at2"/>
<dbReference type="PANTHER" id="PTHR36832:SF1">
    <property type="entry name" value="SLR1174 PROTEIN"/>
    <property type="match status" value="1"/>
</dbReference>
<feature type="transmembrane region" description="Helical" evidence="1">
    <location>
        <begin position="140"/>
        <end position="168"/>
    </location>
</feature>
<dbReference type="Pfam" id="PF06182">
    <property type="entry name" value="ABC2_membrane_6"/>
    <property type="match status" value="1"/>
</dbReference>
<keyword evidence="3" id="KW-1185">Reference proteome</keyword>
<evidence type="ECO:0000313" key="2">
    <source>
        <dbReference type="EMBL" id="MVP01964.1"/>
    </source>
</evidence>
<dbReference type="AlphaFoldDB" id="A0A7X3FLH2"/>
<feature type="transmembrane region" description="Helical" evidence="1">
    <location>
        <begin position="180"/>
        <end position="196"/>
    </location>
</feature>
<comment type="caution">
    <text evidence="2">The sequence shown here is derived from an EMBL/GenBank/DDBJ whole genome shotgun (WGS) entry which is preliminary data.</text>
</comment>
<keyword evidence="1" id="KW-0812">Transmembrane</keyword>
<reference evidence="2 3" key="1">
    <citation type="journal article" date="2019" name="Microorganisms">
        <title>Paenibacillus lutrae sp. nov., A Chitinolytic Species Isolated from A River Otter in Castril Natural Park, Granada, Spain.</title>
        <authorList>
            <person name="Rodriguez M."/>
            <person name="Reina J.C."/>
            <person name="Bejar V."/>
            <person name="Llamas I."/>
        </authorList>
    </citation>
    <scope>NUCLEOTIDE SEQUENCE [LARGE SCALE GENOMIC DNA]</scope>
    <source>
        <strain evidence="2 3">N10</strain>
    </source>
</reference>
<accession>A0A7X3FLH2</accession>
<dbReference type="RefSeq" id="WP_157338371.1">
    <property type="nucleotide sequence ID" value="NZ_RHLK01000016.1"/>
</dbReference>
<evidence type="ECO:0000256" key="1">
    <source>
        <dbReference type="SAM" id="Phobius"/>
    </source>
</evidence>
<sequence>MKRYFVIARNSFMTELSRRASFIFAFLGNILYLTVIYFLWSSIYKNNTEINGMTFNEVFVYLALASSMAVMFQVYTEWFMSRDIISGNIITDIIKPLDYQFNRFCNSLGGVFSNFLTITVPSFLLILLVFQVGIQIRLNFLFFILAVIFALIIAFLIDYMIGLLSFYTESIWGISITKEVVVLFFSGALVPLAFFPEPLREVVQLLPFQAIYNTPLTILITPTLQASDYLTFISVQLFWISVLFILSRFFHHRALKVITINGG</sequence>
<name>A0A7X3FLH2_9BACL</name>